<proteinExistence type="predicted"/>
<evidence type="ECO:0000256" key="3">
    <source>
        <dbReference type="ARBA" id="ARBA00023163"/>
    </source>
</evidence>
<evidence type="ECO:0000256" key="2">
    <source>
        <dbReference type="ARBA" id="ARBA00023125"/>
    </source>
</evidence>
<reference evidence="6" key="1">
    <citation type="submission" date="2022-09" db="EMBL/GenBank/DDBJ databases">
        <authorList>
            <person name="Duchaud E."/>
        </authorList>
    </citation>
    <scope>NUCLEOTIDE SEQUENCE</scope>
    <source>
        <strain evidence="6">TRV642</strain>
    </source>
</reference>
<dbReference type="GO" id="GO:0003700">
    <property type="term" value="F:DNA-binding transcription factor activity"/>
    <property type="evidence" value="ECO:0007669"/>
    <property type="project" value="InterPro"/>
</dbReference>
<feature type="transmembrane region" description="Helical" evidence="4">
    <location>
        <begin position="170"/>
        <end position="189"/>
    </location>
</feature>
<keyword evidence="3" id="KW-0804">Transcription</keyword>
<protein>
    <submittedName>
        <fullName evidence="6">HTH araC/xylS-type domain-containing protein</fullName>
    </submittedName>
</protein>
<keyword evidence="4" id="KW-0472">Membrane</keyword>
<dbReference type="EMBL" id="OX336425">
    <property type="protein sequence ID" value="CAI2765805.1"/>
    <property type="molecule type" value="Genomic_DNA"/>
</dbReference>
<feature type="transmembrane region" description="Helical" evidence="4">
    <location>
        <begin position="89"/>
        <end position="108"/>
    </location>
</feature>
<sequence>MLYLTGIIITFFLVVVLASKRNKTEADKILALWLFFTGFHLFLFYLHYKNDYSDFPFLLGLELPMPLVQGPFLFLYTSALTNQNRYKKFNLLHFIPFLAAILVLTPFYNLSFDEKVTVFKNEGKGYETLITVLYAAILLSGIVYALLSLQKLVKHRKNINNQFSFTEKINLTWLRYLIIGSSIIWIVVIFSDDQYIFSVVVFYLIFIGYFGVKQVGIFTNQPFSENNLTTTSVAEKTTVAHQSEKIKYEKSGLTTTELQTIHQKLTQIMHDEKLYKNADLTLTELAQRTSVHPNTLSQVINSVEQKNFYDYVNSQRVEEFKKAIRLPENQKFTFLSVALECGFNSKTAFNRNFKKETGLSPSEYLKKLSFETCRV</sequence>
<evidence type="ECO:0000313" key="7">
    <source>
        <dbReference type="Proteomes" id="UP001152749"/>
    </source>
</evidence>
<dbReference type="RefSeq" id="WP_263362166.1">
    <property type="nucleotide sequence ID" value="NZ_OX336425.1"/>
</dbReference>
<feature type="transmembrane region" description="Helical" evidence="4">
    <location>
        <begin position="128"/>
        <end position="149"/>
    </location>
</feature>
<keyword evidence="2" id="KW-0238">DNA-binding</keyword>
<organism evidence="6 7">
    <name type="scientific">Flavobacterium collinsii</name>
    <dbReference type="NCBI Taxonomy" id="1114861"/>
    <lineage>
        <taxon>Bacteria</taxon>
        <taxon>Pseudomonadati</taxon>
        <taxon>Bacteroidota</taxon>
        <taxon>Flavobacteriia</taxon>
        <taxon>Flavobacteriales</taxon>
        <taxon>Flavobacteriaceae</taxon>
        <taxon>Flavobacterium</taxon>
    </lineage>
</organism>
<dbReference type="PANTHER" id="PTHR43280">
    <property type="entry name" value="ARAC-FAMILY TRANSCRIPTIONAL REGULATOR"/>
    <property type="match status" value="1"/>
</dbReference>
<feature type="transmembrane region" description="Helical" evidence="4">
    <location>
        <begin position="6"/>
        <end position="22"/>
    </location>
</feature>
<evidence type="ECO:0000259" key="5">
    <source>
        <dbReference type="PROSITE" id="PS01124"/>
    </source>
</evidence>
<dbReference type="KEGG" id="fcs:TRV642_0768"/>
<dbReference type="SUPFAM" id="SSF46689">
    <property type="entry name" value="Homeodomain-like"/>
    <property type="match status" value="1"/>
</dbReference>
<feature type="transmembrane region" description="Helical" evidence="4">
    <location>
        <begin position="29"/>
        <end position="48"/>
    </location>
</feature>
<dbReference type="SMART" id="SM00342">
    <property type="entry name" value="HTH_ARAC"/>
    <property type="match status" value="1"/>
</dbReference>
<dbReference type="Gene3D" id="1.10.10.60">
    <property type="entry name" value="Homeodomain-like"/>
    <property type="match status" value="2"/>
</dbReference>
<dbReference type="AlphaFoldDB" id="A0A9W4TEN7"/>
<evidence type="ECO:0000313" key="6">
    <source>
        <dbReference type="EMBL" id="CAI2765805.1"/>
    </source>
</evidence>
<evidence type="ECO:0000256" key="4">
    <source>
        <dbReference type="SAM" id="Phobius"/>
    </source>
</evidence>
<evidence type="ECO:0000256" key="1">
    <source>
        <dbReference type="ARBA" id="ARBA00023015"/>
    </source>
</evidence>
<gene>
    <name evidence="6" type="ORF">TRV642_0768</name>
</gene>
<dbReference type="InterPro" id="IPR009057">
    <property type="entry name" value="Homeodomain-like_sf"/>
</dbReference>
<dbReference type="Proteomes" id="UP001152749">
    <property type="component" value="Chromosome"/>
</dbReference>
<feature type="transmembrane region" description="Helical" evidence="4">
    <location>
        <begin position="195"/>
        <end position="212"/>
    </location>
</feature>
<dbReference type="Pfam" id="PF12833">
    <property type="entry name" value="HTH_18"/>
    <property type="match status" value="1"/>
</dbReference>
<keyword evidence="4" id="KW-0812">Transmembrane</keyword>
<dbReference type="GO" id="GO:0043565">
    <property type="term" value="F:sequence-specific DNA binding"/>
    <property type="evidence" value="ECO:0007669"/>
    <property type="project" value="InterPro"/>
</dbReference>
<name>A0A9W4TEN7_9FLAO</name>
<keyword evidence="1" id="KW-0805">Transcription regulation</keyword>
<dbReference type="PROSITE" id="PS01124">
    <property type="entry name" value="HTH_ARAC_FAMILY_2"/>
    <property type="match status" value="1"/>
</dbReference>
<keyword evidence="4" id="KW-1133">Transmembrane helix</keyword>
<feature type="domain" description="HTH araC/xylS-type" evidence="5">
    <location>
        <begin position="263"/>
        <end position="367"/>
    </location>
</feature>
<dbReference type="InterPro" id="IPR018060">
    <property type="entry name" value="HTH_AraC"/>
</dbReference>
<dbReference type="PANTHER" id="PTHR43280:SF29">
    <property type="entry name" value="ARAC-FAMILY TRANSCRIPTIONAL REGULATOR"/>
    <property type="match status" value="1"/>
</dbReference>
<accession>A0A9W4TEN7</accession>